<reference evidence="2 3" key="1">
    <citation type="submission" date="2019-05" db="EMBL/GenBank/DDBJ databases">
        <title>Another draft genome of Portunus trituberculatus and its Hox gene families provides insights of decapod evolution.</title>
        <authorList>
            <person name="Jeong J.-H."/>
            <person name="Song I."/>
            <person name="Kim S."/>
            <person name="Choi T."/>
            <person name="Kim D."/>
            <person name="Ryu S."/>
            <person name="Kim W."/>
        </authorList>
    </citation>
    <scope>NUCLEOTIDE SEQUENCE [LARGE SCALE GENOMIC DNA]</scope>
    <source>
        <tissue evidence="2">Muscle</tissue>
    </source>
</reference>
<sequence length="139" mass="15460">MSAARHHFLFKQRVEPSCRRPPVPLLSGTHSHSEKQLNVLHNLHVTRRTDEVLPGARSNSAAIEGAAKHNKAPGYESPVLITEQHQPTPVIPRRTMGSGARWRGGGRLREAMTAETETSKSDRQRARMDGKPTCEDELV</sequence>
<name>A0A5B7E717_PORTR</name>
<dbReference type="AlphaFoldDB" id="A0A5B7E717"/>
<dbReference type="Proteomes" id="UP000324222">
    <property type="component" value="Unassembled WGS sequence"/>
</dbReference>
<dbReference type="EMBL" id="VSRR010002020">
    <property type="protein sequence ID" value="MPC29127.1"/>
    <property type="molecule type" value="Genomic_DNA"/>
</dbReference>
<keyword evidence="3" id="KW-1185">Reference proteome</keyword>
<feature type="compositionally biased region" description="Basic and acidic residues" evidence="1">
    <location>
        <begin position="107"/>
        <end position="139"/>
    </location>
</feature>
<gene>
    <name evidence="2" type="ORF">E2C01_022347</name>
</gene>
<accession>A0A5B7E717</accession>
<proteinExistence type="predicted"/>
<comment type="caution">
    <text evidence="2">The sequence shown here is derived from an EMBL/GenBank/DDBJ whole genome shotgun (WGS) entry which is preliminary data.</text>
</comment>
<evidence type="ECO:0000313" key="3">
    <source>
        <dbReference type="Proteomes" id="UP000324222"/>
    </source>
</evidence>
<organism evidence="2 3">
    <name type="scientific">Portunus trituberculatus</name>
    <name type="common">Swimming crab</name>
    <name type="synonym">Neptunus trituberculatus</name>
    <dbReference type="NCBI Taxonomy" id="210409"/>
    <lineage>
        <taxon>Eukaryota</taxon>
        <taxon>Metazoa</taxon>
        <taxon>Ecdysozoa</taxon>
        <taxon>Arthropoda</taxon>
        <taxon>Crustacea</taxon>
        <taxon>Multicrustacea</taxon>
        <taxon>Malacostraca</taxon>
        <taxon>Eumalacostraca</taxon>
        <taxon>Eucarida</taxon>
        <taxon>Decapoda</taxon>
        <taxon>Pleocyemata</taxon>
        <taxon>Brachyura</taxon>
        <taxon>Eubrachyura</taxon>
        <taxon>Portunoidea</taxon>
        <taxon>Portunidae</taxon>
        <taxon>Portuninae</taxon>
        <taxon>Portunus</taxon>
    </lineage>
</organism>
<evidence type="ECO:0000313" key="2">
    <source>
        <dbReference type="EMBL" id="MPC29127.1"/>
    </source>
</evidence>
<evidence type="ECO:0000256" key="1">
    <source>
        <dbReference type="SAM" id="MobiDB-lite"/>
    </source>
</evidence>
<feature type="region of interest" description="Disordered" evidence="1">
    <location>
        <begin position="65"/>
        <end position="139"/>
    </location>
</feature>
<protein>
    <submittedName>
        <fullName evidence="2">Uncharacterized protein</fullName>
    </submittedName>
</protein>